<dbReference type="KEGG" id="gsh:117354795"/>
<accession>A0A6P8QPX6</accession>
<sequence>MASCSYSTEQSDLGSGDKGEDVVQHLIRVPFSSLNFEKKQSIISKGRSTPDLPKLMQDEKEFVRHFQRTRYDAIEWLTGSVTLNKLFCWPCLLFNIDKGTWNYNGFSQLNNLSRACQKHECSLAHLQATLRLKMFGQTCVDLKLDEHCRLEILKHNEMVRRNRDVLKRLIDVVCFLGQHELAFQGHDESVQSSGRNYVQLLQFLSRFDSVLCQHLETATVFSGTSSHVQNDIISSVAAVIDFSVKEELHKSTFVAVLTDEFSDVANLSQLSISVRYVTDDSGPKERFLRFIKVTDRSSHGISTLILQTLKEFKCLKKLVAQAFDGAPVIASNLQAVQSMIRNEAPDVIYVHCYAHILNLVLSQSVGYIRQCKIFFAALSGIAEFFTKSNKRTQLLDEVIKVRIPAVANTQWNYHSQIVNIVKENKRGLLELFHDIIDSAQEWDGETVSAASDFHQTLNDFEFSFLLTVFAAVFAYTDVLFSVLQAKRFDISYCQQKVKEVEEFLIGQREKFQEIYDSLEEDLGPPKKYSCGDNFETNTQYKQLFYEIIDCLLLQIGERFSDMVKLEFVALLDPSKFITHARAFPEDAFSSLKKTYSRHFDFVRLKNELTVMYTSKEFYGKYPQEIHKVLRDTGLGSFGFSETYKLVTLILTIPSTTATVERSFSALNRVKNYCKNTIGQERLSSLAKLSIEKELLLTLKSNTKFYDDVAKHFIKMEGRMEFHFK</sequence>
<reference evidence="4 5" key="1">
    <citation type="submission" date="2025-04" db="UniProtKB">
        <authorList>
            <consortium name="RefSeq"/>
        </authorList>
    </citation>
    <scope>IDENTIFICATION</scope>
</reference>
<dbReference type="Pfam" id="PF14291">
    <property type="entry name" value="DUF4371"/>
    <property type="match status" value="1"/>
</dbReference>
<protein>
    <submittedName>
        <fullName evidence="4 5">Zinc finger MYM-type protein 1-like</fullName>
    </submittedName>
</protein>
<evidence type="ECO:0000313" key="5">
    <source>
        <dbReference type="RefSeq" id="XP_033788668.1"/>
    </source>
</evidence>
<evidence type="ECO:0000313" key="6">
    <source>
        <dbReference type="RefSeq" id="XP_033788669.1"/>
    </source>
</evidence>
<evidence type="ECO:0000313" key="3">
    <source>
        <dbReference type="Proteomes" id="UP000515159"/>
    </source>
</evidence>
<gene>
    <name evidence="4 5 6 7" type="primary">LOC117354795</name>
</gene>
<proteinExistence type="predicted"/>
<organism evidence="3 7">
    <name type="scientific">Geotrypetes seraphini</name>
    <name type="common">Gaboon caecilian</name>
    <name type="synonym">Caecilia seraphini</name>
    <dbReference type="NCBI Taxonomy" id="260995"/>
    <lineage>
        <taxon>Eukaryota</taxon>
        <taxon>Metazoa</taxon>
        <taxon>Chordata</taxon>
        <taxon>Craniata</taxon>
        <taxon>Vertebrata</taxon>
        <taxon>Euteleostomi</taxon>
        <taxon>Amphibia</taxon>
        <taxon>Gymnophiona</taxon>
        <taxon>Geotrypetes</taxon>
    </lineage>
</organism>
<feature type="domain" description="HAT C-terminal dimerisation" evidence="1">
    <location>
        <begin position="641"/>
        <end position="694"/>
    </location>
</feature>
<dbReference type="SUPFAM" id="SSF53098">
    <property type="entry name" value="Ribonuclease H-like"/>
    <property type="match status" value="1"/>
</dbReference>
<dbReference type="PANTHER" id="PTHR45749:SF28">
    <property type="entry name" value="ZINC FINGER MYM-TYPE PROTEIN 1-LIKE-RELATED"/>
    <property type="match status" value="1"/>
</dbReference>
<dbReference type="InterPro" id="IPR008906">
    <property type="entry name" value="HATC_C_dom"/>
</dbReference>
<dbReference type="Pfam" id="PF05699">
    <property type="entry name" value="Dimer_Tnp_hAT"/>
    <property type="match status" value="1"/>
</dbReference>
<dbReference type="GO" id="GO:0046983">
    <property type="term" value="F:protein dimerization activity"/>
    <property type="evidence" value="ECO:0007669"/>
    <property type="project" value="InterPro"/>
</dbReference>
<dbReference type="Proteomes" id="UP000515159">
    <property type="component" value="Chromosome 2"/>
</dbReference>
<evidence type="ECO:0000259" key="1">
    <source>
        <dbReference type="Pfam" id="PF05699"/>
    </source>
</evidence>
<dbReference type="InterPro" id="IPR012337">
    <property type="entry name" value="RNaseH-like_sf"/>
</dbReference>
<keyword evidence="3" id="KW-1185">Reference proteome</keyword>
<dbReference type="RefSeq" id="XP_033788669.1">
    <property type="nucleotide sequence ID" value="XM_033932778.1"/>
</dbReference>
<evidence type="ECO:0000313" key="7">
    <source>
        <dbReference type="RefSeq" id="XP_033788671.1"/>
    </source>
</evidence>
<dbReference type="AlphaFoldDB" id="A0A6P8QPX6"/>
<dbReference type="InterPro" id="IPR025398">
    <property type="entry name" value="DUF4371"/>
</dbReference>
<feature type="domain" description="DUF4371" evidence="2">
    <location>
        <begin position="153"/>
        <end position="329"/>
    </location>
</feature>
<dbReference type="RefSeq" id="XP_033788668.1">
    <property type="nucleotide sequence ID" value="XM_033932777.1"/>
</dbReference>
<dbReference type="OrthoDB" id="9950531at2759"/>
<dbReference type="GeneID" id="117354795"/>
<evidence type="ECO:0000259" key="2">
    <source>
        <dbReference type="Pfam" id="PF14291"/>
    </source>
</evidence>
<dbReference type="PANTHER" id="PTHR45749">
    <property type="match status" value="1"/>
</dbReference>
<name>A0A6P8QPX6_GEOSA</name>
<evidence type="ECO:0000313" key="4">
    <source>
        <dbReference type="RefSeq" id="XP_033788667.1"/>
    </source>
</evidence>
<dbReference type="RefSeq" id="XP_033788667.1">
    <property type="nucleotide sequence ID" value="XM_033932776.1"/>
</dbReference>
<dbReference type="RefSeq" id="XP_033788671.1">
    <property type="nucleotide sequence ID" value="XM_033932780.1"/>
</dbReference>